<evidence type="ECO:0000256" key="1">
    <source>
        <dbReference type="SAM" id="MobiDB-lite"/>
    </source>
</evidence>
<proteinExistence type="predicted"/>
<dbReference type="Proteomes" id="UP001327560">
    <property type="component" value="Chromosome 8"/>
</dbReference>
<dbReference type="PANTHER" id="PTHR34130:SF5">
    <property type="entry name" value="OS08G0243800 PROTEIN"/>
    <property type="match status" value="1"/>
</dbReference>
<accession>A0AAQ3L5K6</accession>
<feature type="region of interest" description="Disordered" evidence="1">
    <location>
        <begin position="29"/>
        <end position="67"/>
    </location>
</feature>
<dbReference type="EMBL" id="CP136897">
    <property type="protein sequence ID" value="WOL17372.1"/>
    <property type="molecule type" value="Genomic_DNA"/>
</dbReference>
<evidence type="ECO:0000313" key="3">
    <source>
        <dbReference type="Proteomes" id="UP001327560"/>
    </source>
</evidence>
<name>A0AAQ3L5K6_9LILI</name>
<dbReference type="AlphaFoldDB" id="A0AAQ3L5K6"/>
<dbReference type="PANTHER" id="PTHR34130">
    <property type="entry name" value="OS08G0243800 PROTEIN"/>
    <property type="match status" value="1"/>
</dbReference>
<sequence>MAVPSKADHPDHAAVLDAFGFPSSSPAVYPTGKVHPVVSPPPPPPPKRVDIPGGPRCQGPREGARRRRFWGDGLKTYRRLRSAMQSPEKAIRAPRQQRPRWYLFVLGSVRLPATMDMSEIRNRQQRRETPAAGPDGNAQRGAWKVLRSLSCTGLDTAAAVTSPSGLPAHVQDA</sequence>
<keyword evidence="3" id="KW-1185">Reference proteome</keyword>
<protein>
    <submittedName>
        <fullName evidence="2">Uncharacterized protein</fullName>
    </submittedName>
</protein>
<organism evidence="2 3">
    <name type="scientific">Canna indica</name>
    <name type="common">Indian-shot</name>
    <dbReference type="NCBI Taxonomy" id="4628"/>
    <lineage>
        <taxon>Eukaryota</taxon>
        <taxon>Viridiplantae</taxon>
        <taxon>Streptophyta</taxon>
        <taxon>Embryophyta</taxon>
        <taxon>Tracheophyta</taxon>
        <taxon>Spermatophyta</taxon>
        <taxon>Magnoliopsida</taxon>
        <taxon>Liliopsida</taxon>
        <taxon>Zingiberales</taxon>
        <taxon>Cannaceae</taxon>
        <taxon>Canna</taxon>
    </lineage>
</organism>
<evidence type="ECO:0000313" key="2">
    <source>
        <dbReference type="EMBL" id="WOL17372.1"/>
    </source>
</evidence>
<reference evidence="2 3" key="1">
    <citation type="submission" date="2023-10" db="EMBL/GenBank/DDBJ databases">
        <title>Chromosome-scale genome assembly provides insights into flower coloration mechanisms of Canna indica.</title>
        <authorList>
            <person name="Li C."/>
        </authorList>
    </citation>
    <scope>NUCLEOTIDE SEQUENCE [LARGE SCALE GENOMIC DNA]</scope>
    <source>
        <tissue evidence="2">Flower</tissue>
    </source>
</reference>
<gene>
    <name evidence="2" type="ORF">Cni_G26164</name>
</gene>